<evidence type="ECO:0000256" key="6">
    <source>
        <dbReference type="SAM" id="Phobius"/>
    </source>
</evidence>
<dbReference type="Pfam" id="PF11779">
    <property type="entry name" value="SPT_ssu-like"/>
    <property type="match status" value="1"/>
</dbReference>
<name>A0A4S4KVF4_9APHY</name>
<sequence length="157" mass="17635">MSAAAAVLSPSDCEYSIPTWKRVPSTFDVLFGLRLPYRPPSNAIGAFLWRKRVWVETTFALTMLQPWEKFMLVTIMNTLLTLLVTGLYLYFPTHLSFLFERAKYYLLGLEPSTTITSTTTVAESISKFVSDGWAWGWDETVAGLARPLGLSAKAVEL</sequence>
<dbReference type="GO" id="GO:0005789">
    <property type="term" value="C:endoplasmic reticulum membrane"/>
    <property type="evidence" value="ECO:0007669"/>
    <property type="project" value="UniProtKB-SubCell"/>
</dbReference>
<evidence type="ECO:0000256" key="5">
    <source>
        <dbReference type="ARBA" id="ARBA00023136"/>
    </source>
</evidence>
<dbReference type="InterPro" id="IPR024512">
    <property type="entry name" value="Ser_palmitoyltrfase_ssu-like"/>
</dbReference>
<organism evidence="7 8">
    <name type="scientific">Hermanssonia centrifuga</name>
    <dbReference type="NCBI Taxonomy" id="98765"/>
    <lineage>
        <taxon>Eukaryota</taxon>
        <taxon>Fungi</taxon>
        <taxon>Dikarya</taxon>
        <taxon>Basidiomycota</taxon>
        <taxon>Agaricomycotina</taxon>
        <taxon>Agaricomycetes</taxon>
        <taxon>Polyporales</taxon>
        <taxon>Meruliaceae</taxon>
        <taxon>Hermanssonia</taxon>
    </lineage>
</organism>
<protein>
    <submittedName>
        <fullName evidence="7">Uncharacterized protein</fullName>
    </submittedName>
</protein>
<evidence type="ECO:0000256" key="2">
    <source>
        <dbReference type="ARBA" id="ARBA00022692"/>
    </source>
</evidence>
<proteinExistence type="predicted"/>
<evidence type="ECO:0000313" key="7">
    <source>
        <dbReference type="EMBL" id="THH01010.1"/>
    </source>
</evidence>
<dbReference type="AlphaFoldDB" id="A0A4S4KVF4"/>
<gene>
    <name evidence="7" type="ORF">EW026_g1610</name>
</gene>
<keyword evidence="2 6" id="KW-0812">Transmembrane</keyword>
<keyword evidence="4 6" id="KW-1133">Transmembrane helix</keyword>
<keyword evidence="5 6" id="KW-0472">Membrane</keyword>
<keyword evidence="8" id="KW-1185">Reference proteome</keyword>
<reference evidence="7 8" key="1">
    <citation type="submission" date="2019-02" db="EMBL/GenBank/DDBJ databases">
        <title>Genome sequencing of the rare red list fungi Phlebia centrifuga.</title>
        <authorList>
            <person name="Buettner E."/>
            <person name="Kellner H."/>
        </authorList>
    </citation>
    <scope>NUCLEOTIDE SEQUENCE [LARGE SCALE GENOMIC DNA]</scope>
    <source>
        <strain evidence="7 8">DSM 108282</strain>
    </source>
</reference>
<comment type="caution">
    <text evidence="7">The sequence shown here is derived from an EMBL/GenBank/DDBJ whole genome shotgun (WGS) entry which is preliminary data.</text>
</comment>
<feature type="transmembrane region" description="Helical" evidence="6">
    <location>
        <begin position="70"/>
        <end position="91"/>
    </location>
</feature>
<evidence type="ECO:0000256" key="4">
    <source>
        <dbReference type="ARBA" id="ARBA00022989"/>
    </source>
</evidence>
<accession>A0A4S4KVF4</accession>
<evidence type="ECO:0000256" key="1">
    <source>
        <dbReference type="ARBA" id="ARBA00004477"/>
    </source>
</evidence>
<comment type="subcellular location">
    <subcellularLocation>
        <location evidence="1">Endoplasmic reticulum membrane</location>
        <topology evidence="1">Multi-pass membrane protein</topology>
    </subcellularLocation>
</comment>
<evidence type="ECO:0000256" key="3">
    <source>
        <dbReference type="ARBA" id="ARBA00022824"/>
    </source>
</evidence>
<dbReference type="EMBL" id="SGPJ01000034">
    <property type="protein sequence ID" value="THH01010.1"/>
    <property type="molecule type" value="Genomic_DNA"/>
</dbReference>
<dbReference type="Proteomes" id="UP000309038">
    <property type="component" value="Unassembled WGS sequence"/>
</dbReference>
<evidence type="ECO:0000313" key="8">
    <source>
        <dbReference type="Proteomes" id="UP000309038"/>
    </source>
</evidence>
<keyword evidence="3" id="KW-0256">Endoplasmic reticulum</keyword>